<feature type="transmembrane region" description="Helical" evidence="7">
    <location>
        <begin position="199"/>
        <end position="220"/>
    </location>
</feature>
<dbReference type="AlphaFoldDB" id="A0A5M3XWX1"/>
<keyword evidence="10" id="KW-1185">Reference proteome</keyword>
<evidence type="ECO:0000256" key="5">
    <source>
        <dbReference type="ARBA" id="ARBA00022989"/>
    </source>
</evidence>
<comment type="subcellular location">
    <subcellularLocation>
        <location evidence="1 7">Cell membrane</location>
        <topology evidence="1 7">Multi-pass membrane protein</topology>
    </subcellularLocation>
</comment>
<dbReference type="GO" id="GO:0055085">
    <property type="term" value="P:transmembrane transport"/>
    <property type="evidence" value="ECO:0007669"/>
    <property type="project" value="InterPro"/>
</dbReference>
<feature type="transmembrane region" description="Helical" evidence="7">
    <location>
        <begin position="252"/>
        <end position="277"/>
    </location>
</feature>
<dbReference type="PROSITE" id="PS50928">
    <property type="entry name" value="ABC_TM1"/>
    <property type="match status" value="1"/>
</dbReference>
<dbReference type="GO" id="GO:0005886">
    <property type="term" value="C:plasma membrane"/>
    <property type="evidence" value="ECO:0007669"/>
    <property type="project" value="UniProtKB-SubCell"/>
</dbReference>
<evidence type="ECO:0000256" key="2">
    <source>
        <dbReference type="ARBA" id="ARBA00022448"/>
    </source>
</evidence>
<dbReference type="EMBL" id="BLAF01000034">
    <property type="protein sequence ID" value="GES22778.1"/>
    <property type="molecule type" value="Genomic_DNA"/>
</dbReference>
<keyword evidence="5 7" id="KW-1133">Transmembrane helix</keyword>
<protein>
    <submittedName>
        <fullName evidence="9">Peptide ABC transporter permease</fullName>
    </submittedName>
</protein>
<dbReference type="Proteomes" id="UP000377595">
    <property type="component" value="Unassembled WGS sequence"/>
</dbReference>
<evidence type="ECO:0000256" key="1">
    <source>
        <dbReference type="ARBA" id="ARBA00004651"/>
    </source>
</evidence>
<reference evidence="9 10" key="1">
    <citation type="submission" date="2019-10" db="EMBL/GenBank/DDBJ databases">
        <title>Whole genome shotgun sequence of Acrocarpospora pleiomorpha NBRC 16267.</title>
        <authorList>
            <person name="Ichikawa N."/>
            <person name="Kimura A."/>
            <person name="Kitahashi Y."/>
            <person name="Komaki H."/>
            <person name="Oguchi A."/>
        </authorList>
    </citation>
    <scope>NUCLEOTIDE SEQUENCE [LARGE SCALE GENOMIC DNA]</scope>
    <source>
        <strain evidence="9 10">NBRC 16267</strain>
    </source>
</reference>
<proteinExistence type="inferred from homology"/>
<dbReference type="Pfam" id="PF00528">
    <property type="entry name" value="BPD_transp_1"/>
    <property type="match status" value="1"/>
</dbReference>
<dbReference type="InterPro" id="IPR035906">
    <property type="entry name" value="MetI-like_sf"/>
</dbReference>
<keyword evidence="2 7" id="KW-0813">Transport</keyword>
<name>A0A5M3XWX1_9ACTN</name>
<evidence type="ECO:0000256" key="7">
    <source>
        <dbReference type="RuleBase" id="RU363032"/>
    </source>
</evidence>
<dbReference type="RefSeq" id="WP_155347725.1">
    <property type="nucleotide sequence ID" value="NZ_BAAAHM010000009.1"/>
</dbReference>
<dbReference type="PANTHER" id="PTHR43386:SF25">
    <property type="entry name" value="PEPTIDE ABC TRANSPORTER PERMEASE PROTEIN"/>
    <property type="match status" value="1"/>
</dbReference>
<dbReference type="InterPro" id="IPR000515">
    <property type="entry name" value="MetI-like"/>
</dbReference>
<feature type="transmembrane region" description="Helical" evidence="7">
    <location>
        <begin position="88"/>
        <end position="113"/>
    </location>
</feature>
<keyword evidence="6 7" id="KW-0472">Membrane</keyword>
<evidence type="ECO:0000259" key="8">
    <source>
        <dbReference type="PROSITE" id="PS50928"/>
    </source>
</evidence>
<feature type="transmembrane region" description="Helical" evidence="7">
    <location>
        <begin position="20"/>
        <end position="46"/>
    </location>
</feature>
<dbReference type="InterPro" id="IPR050366">
    <property type="entry name" value="BP-dependent_transpt_permease"/>
</dbReference>
<dbReference type="CDD" id="cd06261">
    <property type="entry name" value="TM_PBP2"/>
    <property type="match status" value="1"/>
</dbReference>
<organism evidence="9 10">
    <name type="scientific">Acrocarpospora pleiomorpha</name>
    <dbReference type="NCBI Taxonomy" id="90975"/>
    <lineage>
        <taxon>Bacteria</taxon>
        <taxon>Bacillati</taxon>
        <taxon>Actinomycetota</taxon>
        <taxon>Actinomycetes</taxon>
        <taxon>Streptosporangiales</taxon>
        <taxon>Streptosporangiaceae</taxon>
        <taxon>Acrocarpospora</taxon>
    </lineage>
</organism>
<comment type="caution">
    <text evidence="9">The sequence shown here is derived from an EMBL/GenBank/DDBJ whole genome shotgun (WGS) entry which is preliminary data.</text>
</comment>
<dbReference type="OrthoDB" id="6637947at2"/>
<evidence type="ECO:0000256" key="6">
    <source>
        <dbReference type="ARBA" id="ARBA00023136"/>
    </source>
</evidence>
<dbReference type="PANTHER" id="PTHR43386">
    <property type="entry name" value="OLIGOPEPTIDE TRANSPORT SYSTEM PERMEASE PROTEIN APPC"/>
    <property type="match status" value="1"/>
</dbReference>
<evidence type="ECO:0000313" key="9">
    <source>
        <dbReference type="EMBL" id="GES22778.1"/>
    </source>
</evidence>
<keyword evidence="4 7" id="KW-0812">Transmembrane</keyword>
<evidence type="ECO:0000313" key="10">
    <source>
        <dbReference type="Proteomes" id="UP000377595"/>
    </source>
</evidence>
<evidence type="ECO:0000256" key="3">
    <source>
        <dbReference type="ARBA" id="ARBA00022475"/>
    </source>
</evidence>
<dbReference type="SUPFAM" id="SSF161098">
    <property type="entry name" value="MetI-like"/>
    <property type="match status" value="1"/>
</dbReference>
<gene>
    <name evidence="9" type="ORF">Aple_056770</name>
</gene>
<evidence type="ECO:0000256" key="4">
    <source>
        <dbReference type="ARBA" id="ARBA00022692"/>
    </source>
</evidence>
<sequence length="287" mass="30364">MAAEPLIEARPAVRRRVAALPLPVPVLLSALFIVLLAAAVAAPGWFADADPGVGRITESLRPPGAGHLLGTDMLGRDVYARMVHGARYSLLIGLGAMAISVAGGLVLGLLAALSGRWVDEAVTRVLDTLAAFPSVLLALLVVAVTEPGTVNVAVAVGVATIPRFGRVVRGEALVIRTADYVRHAVVYGRRRWRIVSRHIVPNVLRIIPVLATLDIGLSIMSSSGLSFLGLGPSSPTPEWGVMLAESRDTLQVAWWTGVFPGLALTLSVIAFTTVGRYTQRRIQGGRR</sequence>
<feature type="domain" description="ABC transmembrane type-1" evidence="8">
    <location>
        <begin position="86"/>
        <end position="275"/>
    </location>
</feature>
<dbReference type="Gene3D" id="1.10.3720.10">
    <property type="entry name" value="MetI-like"/>
    <property type="match status" value="1"/>
</dbReference>
<accession>A0A5M3XWX1</accession>
<comment type="similarity">
    <text evidence="7">Belongs to the binding-protein-dependent transport system permease family.</text>
</comment>
<keyword evidence="3" id="KW-1003">Cell membrane</keyword>